<dbReference type="SUPFAM" id="SSF55781">
    <property type="entry name" value="GAF domain-like"/>
    <property type="match status" value="1"/>
</dbReference>
<dbReference type="EMBL" id="JADMLG010000008">
    <property type="protein sequence ID" value="MBH0778763.1"/>
    <property type="molecule type" value="Genomic_DNA"/>
</dbReference>
<dbReference type="Proteomes" id="UP000655751">
    <property type="component" value="Unassembled WGS sequence"/>
</dbReference>
<dbReference type="RefSeq" id="WP_196151061.1">
    <property type="nucleotide sequence ID" value="NZ_JADMLG010000008.1"/>
</dbReference>
<proteinExistence type="inferred from homology"/>
<accession>A0A931N5K6</accession>
<sequence length="161" mass="17437">MSFTVAPLSGDRTEQYRELIAQAEALLAGEHDRIANAANLSALLFHALPRLNWAGFYFYDGSELVVGPFQGKPACVRIALGKGVCGTAARTRQTQLVPDVHEFPGHIACDADSRSEIVIPLVSAGELVGVLDIDSPDPARFDETDRQGLEQIARVYLESLT</sequence>
<evidence type="ECO:0000313" key="3">
    <source>
        <dbReference type="EMBL" id="MBH0778763.1"/>
    </source>
</evidence>
<dbReference type="AlphaFoldDB" id="A0A931N5K6"/>
<feature type="domain" description="GAF" evidence="2">
    <location>
        <begin position="11"/>
        <end position="161"/>
    </location>
</feature>
<protein>
    <submittedName>
        <fullName evidence="3">GAF domain-containing protein</fullName>
    </submittedName>
</protein>
<dbReference type="Gene3D" id="3.30.450.40">
    <property type="match status" value="1"/>
</dbReference>
<dbReference type="InterPro" id="IPR029016">
    <property type="entry name" value="GAF-like_dom_sf"/>
</dbReference>
<evidence type="ECO:0000259" key="2">
    <source>
        <dbReference type="SMART" id="SM00065"/>
    </source>
</evidence>
<dbReference type="FunFam" id="3.30.450.40:FF:000008">
    <property type="entry name" value="GAF domain-containing proteins"/>
    <property type="match status" value="1"/>
</dbReference>
<dbReference type="SMART" id="SM00065">
    <property type="entry name" value="GAF"/>
    <property type="match status" value="1"/>
</dbReference>
<dbReference type="InterPro" id="IPR003018">
    <property type="entry name" value="GAF"/>
</dbReference>
<dbReference type="GO" id="GO:0005829">
    <property type="term" value="C:cytosol"/>
    <property type="evidence" value="ECO:0007669"/>
    <property type="project" value="TreeGrafter"/>
</dbReference>
<dbReference type="GO" id="GO:0033745">
    <property type="term" value="F:L-methionine-(R)-S-oxide reductase activity"/>
    <property type="evidence" value="ECO:0007669"/>
    <property type="project" value="TreeGrafter"/>
</dbReference>
<evidence type="ECO:0000313" key="4">
    <source>
        <dbReference type="Proteomes" id="UP000655751"/>
    </source>
</evidence>
<dbReference type="PROSITE" id="PS01320">
    <property type="entry name" value="UPF0067"/>
    <property type="match status" value="1"/>
</dbReference>
<comment type="similarity">
    <text evidence="1">Belongs to the free Met sulfoxide reductase family.</text>
</comment>
<gene>
    <name evidence="3" type="ORF">IT779_20995</name>
</gene>
<dbReference type="InterPro" id="IPR000614">
    <property type="entry name" value="FRMsr_CS"/>
</dbReference>
<dbReference type="InterPro" id="IPR051330">
    <property type="entry name" value="Phosphatase_reg/MetRdx"/>
</dbReference>
<reference evidence="3" key="1">
    <citation type="submission" date="2020-11" db="EMBL/GenBank/DDBJ databases">
        <title>Nocardia NEAU-351.nov., a novel actinomycete isolated from the cow dung.</title>
        <authorList>
            <person name="Zhang X."/>
        </authorList>
    </citation>
    <scope>NUCLEOTIDE SEQUENCE</scope>
    <source>
        <strain evidence="3">NEAU-351</strain>
    </source>
</reference>
<evidence type="ECO:0000256" key="1">
    <source>
        <dbReference type="ARBA" id="ARBA00038454"/>
    </source>
</evidence>
<organism evidence="3 4">
    <name type="scientific">Nocardia bovistercoris</name>
    <dbReference type="NCBI Taxonomy" id="2785916"/>
    <lineage>
        <taxon>Bacteria</taxon>
        <taxon>Bacillati</taxon>
        <taxon>Actinomycetota</taxon>
        <taxon>Actinomycetes</taxon>
        <taxon>Mycobacteriales</taxon>
        <taxon>Nocardiaceae</taxon>
        <taxon>Nocardia</taxon>
    </lineage>
</organism>
<name>A0A931N5K6_9NOCA</name>
<comment type="caution">
    <text evidence="3">The sequence shown here is derived from an EMBL/GenBank/DDBJ whole genome shotgun (WGS) entry which is preliminary data.</text>
</comment>
<dbReference type="PANTHER" id="PTHR21021">
    <property type="entry name" value="GAF/PUTATIVE CYTOSKELETAL PROTEIN"/>
    <property type="match status" value="1"/>
</dbReference>
<dbReference type="Pfam" id="PF13185">
    <property type="entry name" value="GAF_2"/>
    <property type="match status" value="1"/>
</dbReference>
<keyword evidence="4" id="KW-1185">Reference proteome</keyword>
<dbReference type="PANTHER" id="PTHR21021:SF15">
    <property type="entry name" value="FREE METHIONINE-R-SULFOXIDE REDUCTASE"/>
    <property type="match status" value="1"/>
</dbReference>